<dbReference type="EMBL" id="CAJNIZ010007224">
    <property type="protein sequence ID" value="CAE7256248.1"/>
    <property type="molecule type" value="Genomic_DNA"/>
</dbReference>
<keyword evidence="8" id="KW-0851">Voltage-gated channel</keyword>
<feature type="transmembrane region" description="Helical" evidence="14">
    <location>
        <begin position="324"/>
        <end position="348"/>
    </location>
</feature>
<dbReference type="AlphaFoldDB" id="A0A812M1B3"/>
<dbReference type="Pfam" id="PF13202">
    <property type="entry name" value="EF-hand_5"/>
    <property type="match status" value="1"/>
</dbReference>
<protein>
    <submittedName>
        <fullName evidence="16">Scn2a protein</fullName>
    </submittedName>
</protein>
<accession>A0A812M1B3</accession>
<feature type="domain" description="EF-hand" evidence="15">
    <location>
        <begin position="368"/>
        <end position="403"/>
    </location>
</feature>
<evidence type="ECO:0000256" key="8">
    <source>
        <dbReference type="ARBA" id="ARBA00022882"/>
    </source>
</evidence>
<evidence type="ECO:0000256" key="9">
    <source>
        <dbReference type="ARBA" id="ARBA00022989"/>
    </source>
</evidence>
<evidence type="ECO:0000256" key="14">
    <source>
        <dbReference type="SAM" id="Phobius"/>
    </source>
</evidence>
<reference evidence="16" key="1">
    <citation type="submission" date="2021-02" db="EMBL/GenBank/DDBJ databases">
        <authorList>
            <person name="Dougan E. K."/>
            <person name="Rhodes N."/>
            <person name="Thang M."/>
            <person name="Chan C."/>
        </authorList>
    </citation>
    <scope>NUCLEOTIDE SEQUENCE</scope>
</reference>
<feature type="transmembrane region" description="Helical" evidence="14">
    <location>
        <begin position="126"/>
        <end position="146"/>
    </location>
</feature>
<dbReference type="InterPro" id="IPR018247">
    <property type="entry name" value="EF_Hand_1_Ca_BS"/>
</dbReference>
<evidence type="ECO:0000256" key="4">
    <source>
        <dbReference type="ARBA" id="ARBA00022568"/>
    </source>
</evidence>
<evidence type="ECO:0000256" key="1">
    <source>
        <dbReference type="ARBA" id="ARBA00004141"/>
    </source>
</evidence>
<dbReference type="PROSITE" id="PS50222">
    <property type="entry name" value="EF_HAND_2"/>
    <property type="match status" value="2"/>
</dbReference>
<dbReference type="OrthoDB" id="420824at2759"/>
<dbReference type="GO" id="GO:0098703">
    <property type="term" value="P:calcium ion import across plasma membrane"/>
    <property type="evidence" value="ECO:0007669"/>
    <property type="project" value="TreeGrafter"/>
</dbReference>
<dbReference type="Proteomes" id="UP000649617">
    <property type="component" value="Unassembled WGS sequence"/>
</dbReference>
<dbReference type="PROSITE" id="PS00018">
    <property type="entry name" value="EF_HAND_1"/>
    <property type="match status" value="2"/>
</dbReference>
<dbReference type="Gene3D" id="1.10.287.70">
    <property type="match status" value="1"/>
</dbReference>
<dbReference type="GO" id="GO:0008331">
    <property type="term" value="F:high voltage-gated calcium channel activity"/>
    <property type="evidence" value="ECO:0007669"/>
    <property type="project" value="TreeGrafter"/>
</dbReference>
<sequence length="497" mass="55674">MTTGDEDAVMAVLTSHKHQGSLEQRMEQAKVKLETYRESSLLKKMAQFLKALEPRVHQEGSIHLALLHRKVALGRTSGDETAEGKGTSPFEVRWLVFEAAAAFMIIANSIMLGWEVQFMSSNLEISAMLTTCSIVFAVWFVLEVLVRLRVIGFCPFFCNDDNVWNMCDLGLVGVSIVELSLIFAGNAKTGLSTIKAVKILRVVRLFRVFRFFRQLSTLALMVADSVKQLLWALVMFLLIMYVFAITLTSLCSDWLKEQVDFHVPGWEQRILAGTQGTGVKEVHHYFGNIPRSVYTLFQTTLGGVSWYEVTDALAHVDVLSFSLMFAYIIFTILALMNVFTGVFVDNAVQNSKKQRKIQIEETIDKKRTSLDQMVEFFVATDLNGDGAISLDEIQFLLQDPVMSAYFDMIGFRPGDAALLAELLDRDGSGDITITEFIAGCERMRGEAKGIDVHMLLLECSVLNEKLDALHENLTGQRFSGVRNGSVFGELKKRSFCS</sequence>
<keyword evidence="4" id="KW-0109">Calcium transport</keyword>
<dbReference type="SUPFAM" id="SSF47473">
    <property type="entry name" value="EF-hand"/>
    <property type="match status" value="1"/>
</dbReference>
<keyword evidence="13" id="KW-0407">Ion channel</keyword>
<evidence type="ECO:0000256" key="3">
    <source>
        <dbReference type="ARBA" id="ARBA00022553"/>
    </source>
</evidence>
<dbReference type="PANTHER" id="PTHR45628:SF7">
    <property type="entry name" value="VOLTAGE-DEPENDENT CALCIUM CHANNEL TYPE A SUBUNIT ALPHA-1"/>
    <property type="match status" value="1"/>
</dbReference>
<evidence type="ECO:0000256" key="10">
    <source>
        <dbReference type="ARBA" id="ARBA00023065"/>
    </source>
</evidence>
<feature type="domain" description="EF-hand" evidence="15">
    <location>
        <begin position="421"/>
        <end position="446"/>
    </location>
</feature>
<keyword evidence="17" id="KW-1185">Reference proteome</keyword>
<evidence type="ECO:0000256" key="13">
    <source>
        <dbReference type="ARBA" id="ARBA00023303"/>
    </source>
</evidence>
<feature type="transmembrane region" description="Helical" evidence="14">
    <location>
        <begin position="94"/>
        <end position="114"/>
    </location>
</feature>
<organism evidence="16 17">
    <name type="scientific">Symbiodinium pilosum</name>
    <name type="common">Dinoflagellate</name>
    <dbReference type="NCBI Taxonomy" id="2952"/>
    <lineage>
        <taxon>Eukaryota</taxon>
        <taxon>Sar</taxon>
        <taxon>Alveolata</taxon>
        <taxon>Dinophyceae</taxon>
        <taxon>Suessiales</taxon>
        <taxon>Symbiodiniaceae</taxon>
        <taxon>Symbiodinium</taxon>
    </lineage>
</organism>
<dbReference type="InterPro" id="IPR005821">
    <property type="entry name" value="Ion_trans_dom"/>
</dbReference>
<evidence type="ECO:0000256" key="12">
    <source>
        <dbReference type="ARBA" id="ARBA00023180"/>
    </source>
</evidence>
<dbReference type="InterPro" id="IPR002048">
    <property type="entry name" value="EF_hand_dom"/>
</dbReference>
<keyword evidence="3" id="KW-0597">Phosphoprotein</keyword>
<keyword evidence="2" id="KW-0813">Transport</keyword>
<evidence type="ECO:0000259" key="15">
    <source>
        <dbReference type="PROSITE" id="PS50222"/>
    </source>
</evidence>
<evidence type="ECO:0000313" key="17">
    <source>
        <dbReference type="Proteomes" id="UP000649617"/>
    </source>
</evidence>
<dbReference type="Pfam" id="PF00520">
    <property type="entry name" value="Ion_trans"/>
    <property type="match status" value="1"/>
</dbReference>
<keyword evidence="7" id="KW-0106">Calcium</keyword>
<name>A0A812M1B3_SYMPI</name>
<keyword evidence="9 14" id="KW-1133">Transmembrane helix</keyword>
<dbReference type="InterPro" id="IPR050599">
    <property type="entry name" value="VDCC_alpha-1_subunit"/>
</dbReference>
<dbReference type="GO" id="GO:0005509">
    <property type="term" value="F:calcium ion binding"/>
    <property type="evidence" value="ECO:0007669"/>
    <property type="project" value="InterPro"/>
</dbReference>
<comment type="caution">
    <text evidence="16">The sequence shown here is derived from an EMBL/GenBank/DDBJ whole genome shotgun (WGS) entry which is preliminary data.</text>
</comment>
<dbReference type="Gene3D" id="1.20.120.350">
    <property type="entry name" value="Voltage-gated potassium channels. Chain C"/>
    <property type="match status" value="1"/>
</dbReference>
<gene>
    <name evidence="16" type="primary">Scn2a</name>
    <name evidence="16" type="ORF">SPIL2461_LOCUS5197</name>
</gene>
<dbReference type="PANTHER" id="PTHR45628">
    <property type="entry name" value="VOLTAGE-DEPENDENT CALCIUM CHANNEL TYPE A SUBUNIT ALPHA-1"/>
    <property type="match status" value="1"/>
</dbReference>
<comment type="subcellular location">
    <subcellularLocation>
        <location evidence="1">Membrane</location>
        <topology evidence="1">Multi-pass membrane protein</topology>
    </subcellularLocation>
</comment>
<keyword evidence="5" id="KW-0107">Calcium channel</keyword>
<dbReference type="GO" id="GO:0005891">
    <property type="term" value="C:voltage-gated calcium channel complex"/>
    <property type="evidence" value="ECO:0007669"/>
    <property type="project" value="TreeGrafter"/>
</dbReference>
<evidence type="ECO:0000256" key="5">
    <source>
        <dbReference type="ARBA" id="ARBA00022673"/>
    </source>
</evidence>
<keyword evidence="12" id="KW-0325">Glycoprotein</keyword>
<keyword evidence="11 14" id="KW-0472">Membrane</keyword>
<evidence type="ECO:0000256" key="6">
    <source>
        <dbReference type="ARBA" id="ARBA00022692"/>
    </source>
</evidence>
<evidence type="ECO:0000313" key="16">
    <source>
        <dbReference type="EMBL" id="CAE7256248.1"/>
    </source>
</evidence>
<evidence type="ECO:0000256" key="7">
    <source>
        <dbReference type="ARBA" id="ARBA00022837"/>
    </source>
</evidence>
<dbReference type="InterPro" id="IPR027359">
    <property type="entry name" value="Volt_channel_dom_sf"/>
</dbReference>
<dbReference type="Gene3D" id="1.10.238.10">
    <property type="entry name" value="EF-hand"/>
    <property type="match status" value="1"/>
</dbReference>
<dbReference type="InterPro" id="IPR011992">
    <property type="entry name" value="EF-hand-dom_pair"/>
</dbReference>
<proteinExistence type="predicted"/>
<dbReference type="SUPFAM" id="SSF81324">
    <property type="entry name" value="Voltage-gated potassium channels"/>
    <property type="match status" value="1"/>
</dbReference>
<keyword evidence="6 14" id="KW-0812">Transmembrane</keyword>
<evidence type="ECO:0000256" key="2">
    <source>
        <dbReference type="ARBA" id="ARBA00022448"/>
    </source>
</evidence>
<evidence type="ECO:0000256" key="11">
    <source>
        <dbReference type="ARBA" id="ARBA00023136"/>
    </source>
</evidence>
<feature type="transmembrane region" description="Helical" evidence="14">
    <location>
        <begin position="229"/>
        <end position="250"/>
    </location>
</feature>
<keyword evidence="10" id="KW-0406">Ion transport</keyword>